<dbReference type="FunFam" id="1.10.730.10:FF:000006">
    <property type="entry name" value="Arginyl-tRNA synthetase 2, mitochondrial"/>
    <property type="match status" value="1"/>
</dbReference>
<evidence type="ECO:0000256" key="8">
    <source>
        <dbReference type="ARBA" id="ARBA00033033"/>
    </source>
</evidence>
<dbReference type="GO" id="GO:0006420">
    <property type="term" value="P:arginyl-tRNA aminoacylation"/>
    <property type="evidence" value="ECO:0007669"/>
    <property type="project" value="InterPro"/>
</dbReference>
<dbReference type="AlphaFoldDB" id="A0A4P9Y145"/>
<evidence type="ECO:0000256" key="10">
    <source>
        <dbReference type="RuleBase" id="RU363038"/>
    </source>
</evidence>
<dbReference type="EC" id="6.1.1.19" evidence="2"/>
<name>A0A4P9Y145_9FUNG</name>
<keyword evidence="5 10" id="KW-0067">ATP-binding</keyword>
<dbReference type="SUPFAM" id="SSF52374">
    <property type="entry name" value="Nucleotidylyl transferase"/>
    <property type="match status" value="1"/>
</dbReference>
<dbReference type="GO" id="GO:0005524">
    <property type="term" value="F:ATP binding"/>
    <property type="evidence" value="ECO:0007669"/>
    <property type="project" value="UniProtKB-KW"/>
</dbReference>
<keyword evidence="6 10" id="KW-0648">Protein biosynthesis</keyword>
<dbReference type="Pfam" id="PF03485">
    <property type="entry name" value="Arg_tRNA_synt_N"/>
    <property type="match status" value="1"/>
</dbReference>
<feature type="domain" description="DALR anticodon binding" evidence="11">
    <location>
        <begin position="448"/>
        <end position="563"/>
    </location>
</feature>
<evidence type="ECO:0000259" key="11">
    <source>
        <dbReference type="SMART" id="SM00836"/>
    </source>
</evidence>
<dbReference type="SUPFAM" id="SSF47323">
    <property type="entry name" value="Anticodon-binding domain of a subclass of class I aminoacyl-tRNA synthetases"/>
    <property type="match status" value="1"/>
</dbReference>
<evidence type="ECO:0000256" key="9">
    <source>
        <dbReference type="ARBA" id="ARBA00049339"/>
    </source>
</evidence>
<sequence>MLDEFKAYIADQVSSVTGADRALVLTAIGAPKSPEHGDFAVAIPRLRLKGNPAAFSKEVAEKFVPNELVTSAEPAGPFLNFRISKEYLRNMLLPQIAKAGEAYGKNETGNGKRIIVEFSSPNIAKPFHAGHLRSTIIGSFVRNVHDVCGYETIAMNYLGDWGKQYGLLAVGFGRHGDADKLAADPIKHLYDVYVAINKDAEAEPEIHDEARAYFKRMEDGDEEALSQWRRFRDLSIVKYKETYARLNIHFDVYSGESQVDDGMRRALGLLQETGLLIDSEGAKIVDLKADKMGTAVVEKKDGTTLYITRDIGAAMERYEKYKFDRMYYVVASQQELHLRQLFKILEKLGFEWASKCTHISFGMINGISTRKGTAVFLDNILEDTKETMHTKMRENEAKYAQVPEPERVADIVGRSAVMIQDMSARRIKNYDFDWDRIFSFEGDTGPYLQYAHARLCSIERNATHTARADADLSLLTEPSAYELIQLLAQYPDVVLGALSSLEPCSVVQYVMKVSHAVSVAFSELWVVGQEANVAEARLLMYHCARVTLGNALRMLGLTPLERM</sequence>
<dbReference type="SUPFAM" id="SSF55190">
    <property type="entry name" value="Arginyl-tRNA synthetase (ArgRS), N-terminal 'additional' domain"/>
    <property type="match status" value="1"/>
</dbReference>
<dbReference type="InterPro" id="IPR005148">
    <property type="entry name" value="Arg-tRNA-synth_N"/>
</dbReference>
<evidence type="ECO:0000259" key="12">
    <source>
        <dbReference type="SMART" id="SM01016"/>
    </source>
</evidence>
<keyword evidence="3 10" id="KW-0436">Ligase</keyword>
<dbReference type="InterPro" id="IPR014729">
    <property type="entry name" value="Rossmann-like_a/b/a_fold"/>
</dbReference>
<dbReference type="PANTHER" id="PTHR11956">
    <property type="entry name" value="ARGINYL-TRNA SYNTHETASE"/>
    <property type="match status" value="1"/>
</dbReference>
<dbReference type="InterPro" id="IPR001412">
    <property type="entry name" value="aa-tRNA-synth_I_CS"/>
</dbReference>
<dbReference type="GO" id="GO:0005739">
    <property type="term" value="C:mitochondrion"/>
    <property type="evidence" value="ECO:0007669"/>
    <property type="project" value="TreeGrafter"/>
</dbReference>
<dbReference type="NCBIfam" id="TIGR00456">
    <property type="entry name" value="argS"/>
    <property type="match status" value="1"/>
</dbReference>
<dbReference type="EMBL" id="KZ988290">
    <property type="protein sequence ID" value="RKP12556.1"/>
    <property type="molecule type" value="Genomic_DNA"/>
</dbReference>
<accession>A0A4P9Y145</accession>
<dbReference type="OrthoDB" id="68056at2759"/>
<evidence type="ECO:0000256" key="5">
    <source>
        <dbReference type="ARBA" id="ARBA00022840"/>
    </source>
</evidence>
<protein>
    <recommendedName>
        <fullName evidence="2">arginine--tRNA ligase</fullName>
        <ecNumber evidence="2">6.1.1.19</ecNumber>
    </recommendedName>
    <alternativeName>
        <fullName evidence="8">Arginyl-tRNA synthetase</fullName>
    </alternativeName>
</protein>
<reference evidence="14" key="1">
    <citation type="journal article" date="2018" name="Nat. Microbiol.">
        <title>Leveraging single-cell genomics to expand the fungal tree of life.</title>
        <authorList>
            <person name="Ahrendt S.R."/>
            <person name="Quandt C.A."/>
            <person name="Ciobanu D."/>
            <person name="Clum A."/>
            <person name="Salamov A."/>
            <person name="Andreopoulos B."/>
            <person name="Cheng J.F."/>
            <person name="Woyke T."/>
            <person name="Pelin A."/>
            <person name="Henrissat B."/>
            <person name="Reynolds N.K."/>
            <person name="Benny G.L."/>
            <person name="Smith M.E."/>
            <person name="James T.Y."/>
            <person name="Grigoriev I.V."/>
        </authorList>
    </citation>
    <scope>NUCLEOTIDE SEQUENCE [LARGE SCALE GENOMIC DNA]</scope>
</reference>
<dbReference type="Pfam" id="PF00750">
    <property type="entry name" value="tRNA-synt_1d"/>
    <property type="match status" value="1"/>
</dbReference>
<dbReference type="Gene3D" id="3.30.1360.70">
    <property type="entry name" value="Arginyl tRNA synthetase N-terminal domain"/>
    <property type="match status" value="1"/>
</dbReference>
<dbReference type="PANTHER" id="PTHR11956:SF11">
    <property type="entry name" value="ARGININE--TRNA LIGASE, MITOCHONDRIAL-RELATED"/>
    <property type="match status" value="1"/>
</dbReference>
<dbReference type="Pfam" id="PF05746">
    <property type="entry name" value="DALR_1"/>
    <property type="match status" value="1"/>
</dbReference>
<dbReference type="InterPro" id="IPR036695">
    <property type="entry name" value="Arg-tRNA-synth_N_sf"/>
</dbReference>
<dbReference type="Proteomes" id="UP000267251">
    <property type="component" value="Unassembled WGS sequence"/>
</dbReference>
<dbReference type="GO" id="GO:0032543">
    <property type="term" value="P:mitochondrial translation"/>
    <property type="evidence" value="ECO:0007669"/>
    <property type="project" value="TreeGrafter"/>
</dbReference>
<evidence type="ECO:0000313" key="13">
    <source>
        <dbReference type="EMBL" id="RKP12556.1"/>
    </source>
</evidence>
<dbReference type="Gene3D" id="1.10.730.10">
    <property type="entry name" value="Isoleucyl-tRNA Synthetase, Domain 1"/>
    <property type="match status" value="1"/>
</dbReference>
<evidence type="ECO:0000256" key="4">
    <source>
        <dbReference type="ARBA" id="ARBA00022741"/>
    </source>
</evidence>
<organism evidence="13 14">
    <name type="scientific">Piptocephalis cylindrospora</name>
    <dbReference type="NCBI Taxonomy" id="1907219"/>
    <lineage>
        <taxon>Eukaryota</taxon>
        <taxon>Fungi</taxon>
        <taxon>Fungi incertae sedis</taxon>
        <taxon>Zoopagomycota</taxon>
        <taxon>Zoopagomycotina</taxon>
        <taxon>Zoopagomycetes</taxon>
        <taxon>Zoopagales</taxon>
        <taxon>Piptocephalidaceae</taxon>
        <taxon>Piptocephalis</taxon>
    </lineage>
</organism>
<dbReference type="Gene3D" id="3.40.50.620">
    <property type="entry name" value="HUPs"/>
    <property type="match status" value="1"/>
</dbReference>
<dbReference type="GO" id="GO:0004814">
    <property type="term" value="F:arginine-tRNA ligase activity"/>
    <property type="evidence" value="ECO:0007669"/>
    <property type="project" value="UniProtKB-EC"/>
</dbReference>
<dbReference type="PRINTS" id="PR01038">
    <property type="entry name" value="TRNASYNTHARG"/>
</dbReference>
<dbReference type="SMART" id="SM01016">
    <property type="entry name" value="Arg_tRNA_synt_N"/>
    <property type="match status" value="1"/>
</dbReference>
<evidence type="ECO:0000256" key="2">
    <source>
        <dbReference type="ARBA" id="ARBA00012837"/>
    </source>
</evidence>
<dbReference type="FunFam" id="3.40.50.620:FF:000058">
    <property type="entry name" value="Mitochondrial arginyl-tRNA synthetase"/>
    <property type="match status" value="1"/>
</dbReference>
<evidence type="ECO:0000313" key="14">
    <source>
        <dbReference type="Proteomes" id="UP000267251"/>
    </source>
</evidence>
<dbReference type="CDD" id="cd07956">
    <property type="entry name" value="Anticodon_Ia_Arg"/>
    <property type="match status" value="1"/>
</dbReference>
<feature type="domain" description="Arginyl tRNA synthetase N-terminal" evidence="12">
    <location>
        <begin position="3"/>
        <end position="83"/>
    </location>
</feature>
<keyword evidence="7 10" id="KW-0030">Aminoacyl-tRNA synthetase</keyword>
<keyword evidence="4 10" id="KW-0547">Nucleotide-binding</keyword>
<dbReference type="PROSITE" id="PS00178">
    <property type="entry name" value="AA_TRNA_LIGASE_I"/>
    <property type="match status" value="1"/>
</dbReference>
<dbReference type="InterPro" id="IPR009080">
    <property type="entry name" value="tRNAsynth_Ia_anticodon-bd"/>
</dbReference>
<dbReference type="InterPro" id="IPR008909">
    <property type="entry name" value="DALR_anticod-bd"/>
</dbReference>
<keyword evidence="14" id="KW-1185">Reference proteome</keyword>
<dbReference type="SMART" id="SM00836">
    <property type="entry name" value="DALR_1"/>
    <property type="match status" value="1"/>
</dbReference>
<evidence type="ECO:0000256" key="3">
    <source>
        <dbReference type="ARBA" id="ARBA00022598"/>
    </source>
</evidence>
<evidence type="ECO:0000256" key="7">
    <source>
        <dbReference type="ARBA" id="ARBA00023146"/>
    </source>
</evidence>
<dbReference type="InterPro" id="IPR035684">
    <property type="entry name" value="ArgRS_core"/>
</dbReference>
<gene>
    <name evidence="13" type="ORF">BJ684DRAFT_20915</name>
</gene>
<comment type="similarity">
    <text evidence="1 10">Belongs to the class-I aminoacyl-tRNA synthetase family.</text>
</comment>
<dbReference type="HAMAP" id="MF_00123">
    <property type="entry name" value="Arg_tRNA_synth"/>
    <property type="match status" value="1"/>
</dbReference>
<evidence type="ECO:0000256" key="6">
    <source>
        <dbReference type="ARBA" id="ARBA00022917"/>
    </source>
</evidence>
<evidence type="ECO:0000256" key="1">
    <source>
        <dbReference type="ARBA" id="ARBA00005594"/>
    </source>
</evidence>
<dbReference type="InterPro" id="IPR001278">
    <property type="entry name" value="Arg-tRNA-ligase"/>
</dbReference>
<proteinExistence type="inferred from homology"/>
<dbReference type="CDD" id="cd00671">
    <property type="entry name" value="ArgRS_core"/>
    <property type="match status" value="1"/>
</dbReference>
<comment type="catalytic activity">
    <reaction evidence="9">
        <text>tRNA(Arg) + L-arginine + ATP = L-arginyl-tRNA(Arg) + AMP + diphosphate</text>
        <dbReference type="Rhea" id="RHEA:20301"/>
        <dbReference type="Rhea" id="RHEA-COMP:9658"/>
        <dbReference type="Rhea" id="RHEA-COMP:9673"/>
        <dbReference type="ChEBI" id="CHEBI:30616"/>
        <dbReference type="ChEBI" id="CHEBI:32682"/>
        <dbReference type="ChEBI" id="CHEBI:33019"/>
        <dbReference type="ChEBI" id="CHEBI:78442"/>
        <dbReference type="ChEBI" id="CHEBI:78513"/>
        <dbReference type="ChEBI" id="CHEBI:456215"/>
        <dbReference type="EC" id="6.1.1.19"/>
    </reaction>
</comment>